<sequence length="463" mass="52934">MSKTKDKAESEHAVHPPPPKRTRGAGPGGDNETMKDKCAVVEHGTPLDLTLTKNSNHGGNSETQLSRTDTEKTAILLSRTDTDTSAMDISILSSQESFMQISQQSIPRLDPSSEEESDSEESETSSVKINLTQATTKDLEAEETLLKPNIDRFVVFPIKYQDIWKYYKKAQASFWTVEEVDLGKDLPDWVKLKEEERRFISHVLAFFAASDGIVLENLVQRFSQEVQVAEARCFYGFQIAMENVHSEMYSLLIDAYIKEQEEKTRLFHAIDNMPCVKKKADWAIEWIQSEESSFGERLVAFAAVEGIFFSGAFASIFWFKKRGLLPGLTFSNELISRDEGLHCDFACLIFSHLTYKPSKERIRNIITQAVDIEKEFWNEALPVGLIGMNVTLMNYYVEFVADRLLLELNCDKVYHRENPFDFMENISLEGKTNFFEKRVGEYQKANVMSTVNQRQEFTLDADF</sequence>
<organism evidence="3 4">
    <name type="scientific">Saccoglossus kowalevskii</name>
    <name type="common">Acorn worm</name>
    <dbReference type="NCBI Taxonomy" id="10224"/>
    <lineage>
        <taxon>Eukaryota</taxon>
        <taxon>Metazoa</taxon>
        <taxon>Hemichordata</taxon>
        <taxon>Enteropneusta</taxon>
        <taxon>Harrimaniidae</taxon>
        <taxon>Saccoglossus</taxon>
    </lineage>
</organism>
<evidence type="ECO:0000256" key="1">
    <source>
        <dbReference type="ARBA" id="ARBA00009303"/>
    </source>
</evidence>
<dbReference type="PANTHER" id="PTHR23409">
    <property type="entry name" value="RIBONUCLEOSIDE-DIPHOSPHATE REDUCTASE SMALL CHAIN"/>
    <property type="match status" value="1"/>
</dbReference>
<evidence type="ECO:0000313" key="3">
    <source>
        <dbReference type="Proteomes" id="UP000694865"/>
    </source>
</evidence>
<dbReference type="SUPFAM" id="SSF47240">
    <property type="entry name" value="Ferritin-like"/>
    <property type="match status" value="1"/>
</dbReference>
<protein>
    <submittedName>
        <fullName evidence="4">Ribonucleoside-diphosphate reductase subunit M2-like</fullName>
    </submittedName>
</protein>
<keyword evidence="3" id="KW-1185">Reference proteome</keyword>
<dbReference type="InterPro" id="IPR009078">
    <property type="entry name" value="Ferritin-like_SF"/>
</dbReference>
<evidence type="ECO:0000256" key="2">
    <source>
        <dbReference type="SAM" id="MobiDB-lite"/>
    </source>
</evidence>
<feature type="compositionally biased region" description="Basic and acidic residues" evidence="2">
    <location>
        <begin position="1"/>
        <end position="14"/>
    </location>
</feature>
<reference evidence="4" key="1">
    <citation type="submission" date="2025-08" db="UniProtKB">
        <authorList>
            <consortium name="RefSeq"/>
        </authorList>
    </citation>
    <scope>IDENTIFICATION</scope>
    <source>
        <tissue evidence="4">Testes</tissue>
    </source>
</reference>
<evidence type="ECO:0000313" key="4">
    <source>
        <dbReference type="RefSeq" id="XP_002742041.1"/>
    </source>
</evidence>
<dbReference type="InterPro" id="IPR012348">
    <property type="entry name" value="RNR-like"/>
</dbReference>
<dbReference type="GeneID" id="100378792"/>
<comment type="similarity">
    <text evidence="1">Belongs to the ribonucleoside diphosphate reductase small chain family.</text>
</comment>
<dbReference type="PANTHER" id="PTHR23409:SF18">
    <property type="entry name" value="RIBONUCLEOSIDE-DIPHOSPHATE REDUCTASE SUBUNIT M2"/>
    <property type="match status" value="1"/>
</dbReference>
<dbReference type="CDD" id="cd01049">
    <property type="entry name" value="RNRR2"/>
    <property type="match status" value="1"/>
</dbReference>
<feature type="region of interest" description="Disordered" evidence="2">
    <location>
        <begin position="1"/>
        <end position="71"/>
    </location>
</feature>
<dbReference type="Gene3D" id="1.10.620.20">
    <property type="entry name" value="Ribonucleotide Reductase, subunit A"/>
    <property type="match status" value="1"/>
</dbReference>
<feature type="region of interest" description="Disordered" evidence="2">
    <location>
        <begin position="100"/>
        <end position="128"/>
    </location>
</feature>
<dbReference type="InterPro" id="IPR033909">
    <property type="entry name" value="RNR_small"/>
</dbReference>
<gene>
    <name evidence="4" type="primary">LOC100378792</name>
</gene>
<dbReference type="RefSeq" id="XP_002742041.1">
    <property type="nucleotide sequence ID" value="XM_002741995.2"/>
</dbReference>
<dbReference type="Proteomes" id="UP000694865">
    <property type="component" value="Unplaced"/>
</dbReference>
<feature type="compositionally biased region" description="Polar residues" evidence="2">
    <location>
        <begin position="51"/>
        <end position="67"/>
    </location>
</feature>
<dbReference type="InterPro" id="IPR000358">
    <property type="entry name" value="RNR_small_fam"/>
</dbReference>
<name>A0ABM0H1D6_SACKO</name>
<dbReference type="InterPro" id="IPR030475">
    <property type="entry name" value="RNR_small_AS"/>
</dbReference>
<feature type="compositionally biased region" description="Acidic residues" evidence="2">
    <location>
        <begin position="112"/>
        <end position="123"/>
    </location>
</feature>
<accession>A0ABM0H1D6</accession>
<dbReference type="Pfam" id="PF00268">
    <property type="entry name" value="Ribonuc_red_sm"/>
    <property type="match status" value="1"/>
</dbReference>
<dbReference type="PROSITE" id="PS00368">
    <property type="entry name" value="RIBORED_SMALL"/>
    <property type="match status" value="1"/>
</dbReference>
<proteinExistence type="inferred from homology"/>